<comment type="similarity">
    <text evidence="2 6">Belongs to the Mediator complex subunit 7 family.</text>
</comment>
<dbReference type="PANTHER" id="PTHR21428">
    <property type="entry name" value="MEDIATOR OF RNA POLYMERASE II TRANSCRIPTION SUBUNIT 7"/>
    <property type="match status" value="1"/>
</dbReference>
<dbReference type="GO" id="GO:0070847">
    <property type="term" value="C:core mediator complex"/>
    <property type="evidence" value="ECO:0007669"/>
    <property type="project" value="TreeGrafter"/>
</dbReference>
<evidence type="ECO:0000256" key="5">
    <source>
        <dbReference type="ARBA" id="ARBA00023242"/>
    </source>
</evidence>
<comment type="subunit">
    <text evidence="6">Component of the Mediator complex.</text>
</comment>
<evidence type="ECO:0000256" key="7">
    <source>
        <dbReference type="SAM" id="MobiDB-lite"/>
    </source>
</evidence>
<gene>
    <name evidence="8" type="ORF">ACAT0790_LOCUS49086</name>
</gene>
<dbReference type="EMBL" id="HBGE01082270">
    <property type="protein sequence ID" value="CAD9172317.1"/>
    <property type="molecule type" value="Transcribed_RNA"/>
</dbReference>
<sequence>MEADEWLCDPAAEDLGEELLKLHRSLQACNVDLLHCLVRSPSEHGSHLRRLNQIVRNMASLLHSLRAREARALVLQSLRKQVSRKRSFAEAARASLPRMEARLARAMRSGDAGGEDDESEGEEPAAAPPPAPGSEPSSSEEGDDFDSALLGLKQPRLG</sequence>
<protein>
    <recommendedName>
        <fullName evidence="6">Mediator of RNA polymerase II transcription subunit 7</fullName>
    </recommendedName>
</protein>
<evidence type="ECO:0000256" key="3">
    <source>
        <dbReference type="ARBA" id="ARBA00023015"/>
    </source>
</evidence>
<dbReference type="GO" id="GO:0003712">
    <property type="term" value="F:transcription coregulator activity"/>
    <property type="evidence" value="ECO:0007669"/>
    <property type="project" value="InterPro"/>
</dbReference>
<name>A0A7S1RPC1_ALECA</name>
<organism evidence="8">
    <name type="scientific">Alexandrium catenella</name>
    <name type="common">Red tide dinoflagellate</name>
    <name type="synonym">Gonyaulax catenella</name>
    <dbReference type="NCBI Taxonomy" id="2925"/>
    <lineage>
        <taxon>Eukaryota</taxon>
        <taxon>Sar</taxon>
        <taxon>Alveolata</taxon>
        <taxon>Dinophyceae</taxon>
        <taxon>Gonyaulacales</taxon>
        <taxon>Pyrocystaceae</taxon>
        <taxon>Alexandrium</taxon>
    </lineage>
</organism>
<accession>A0A7S1RPC1</accession>
<keyword evidence="4 6" id="KW-0804">Transcription</keyword>
<dbReference type="SUPFAM" id="SSF140718">
    <property type="entry name" value="Mediator hinge subcomplex-like"/>
    <property type="match status" value="1"/>
</dbReference>
<proteinExistence type="inferred from homology"/>
<dbReference type="PANTHER" id="PTHR21428:SF11">
    <property type="entry name" value="MEDIATOR OF RNA POLYMERASE II TRANSCRIPTION SUBUNIT 7"/>
    <property type="match status" value="1"/>
</dbReference>
<feature type="region of interest" description="Disordered" evidence="7">
    <location>
        <begin position="102"/>
        <end position="158"/>
    </location>
</feature>
<keyword evidence="3 6" id="KW-0805">Transcription regulation</keyword>
<feature type="compositionally biased region" description="Acidic residues" evidence="7">
    <location>
        <begin position="113"/>
        <end position="123"/>
    </location>
</feature>
<evidence type="ECO:0000256" key="1">
    <source>
        <dbReference type="ARBA" id="ARBA00004123"/>
    </source>
</evidence>
<dbReference type="AlphaFoldDB" id="A0A7S1RPC1"/>
<dbReference type="InterPro" id="IPR009244">
    <property type="entry name" value="Mediatior_Med7"/>
</dbReference>
<dbReference type="InterPro" id="IPR037212">
    <property type="entry name" value="Med7/Med21-like"/>
</dbReference>
<comment type="subcellular location">
    <subcellularLocation>
        <location evidence="1 6">Nucleus</location>
    </subcellularLocation>
</comment>
<keyword evidence="5 6" id="KW-0539">Nucleus</keyword>
<evidence type="ECO:0000256" key="4">
    <source>
        <dbReference type="ARBA" id="ARBA00023163"/>
    </source>
</evidence>
<dbReference type="GO" id="GO:0006357">
    <property type="term" value="P:regulation of transcription by RNA polymerase II"/>
    <property type="evidence" value="ECO:0007669"/>
    <property type="project" value="InterPro"/>
</dbReference>
<dbReference type="Gene3D" id="6.10.140.200">
    <property type="match status" value="1"/>
</dbReference>
<dbReference type="Pfam" id="PF05983">
    <property type="entry name" value="Med7"/>
    <property type="match status" value="1"/>
</dbReference>
<comment type="function">
    <text evidence="6">Component of the Mediator complex, a coactivator involved in the regulated transcription of nearly all RNA polymerase II-dependent genes. Mediator functions as a bridge to convey information from gene-specific regulatory proteins to the basal RNA polymerase II transcription machinery.</text>
</comment>
<keyword evidence="6" id="KW-0010">Activator</keyword>
<evidence type="ECO:0000313" key="8">
    <source>
        <dbReference type="EMBL" id="CAD9172317.1"/>
    </source>
</evidence>
<dbReference type="InterPro" id="IPR044888">
    <property type="entry name" value="Mediatior_Med7_sf"/>
</dbReference>
<evidence type="ECO:0000256" key="6">
    <source>
        <dbReference type="RuleBase" id="RU364060"/>
    </source>
</evidence>
<dbReference type="GO" id="GO:0016592">
    <property type="term" value="C:mediator complex"/>
    <property type="evidence" value="ECO:0007669"/>
    <property type="project" value="InterPro"/>
</dbReference>
<evidence type="ECO:0000256" key="2">
    <source>
        <dbReference type="ARBA" id="ARBA00009994"/>
    </source>
</evidence>
<reference evidence="8" key="1">
    <citation type="submission" date="2021-01" db="EMBL/GenBank/DDBJ databases">
        <authorList>
            <person name="Corre E."/>
            <person name="Pelletier E."/>
            <person name="Niang G."/>
            <person name="Scheremetjew M."/>
            <person name="Finn R."/>
            <person name="Kale V."/>
            <person name="Holt S."/>
            <person name="Cochrane G."/>
            <person name="Meng A."/>
            <person name="Brown T."/>
            <person name="Cohen L."/>
        </authorList>
    </citation>
    <scope>NUCLEOTIDE SEQUENCE</scope>
    <source>
        <strain evidence="8">OF101</strain>
    </source>
</reference>